<proteinExistence type="predicted"/>
<name>A0ACB7GVT7_MANES</name>
<dbReference type="EMBL" id="CM004397">
    <property type="protein sequence ID" value="KAG8644019.1"/>
    <property type="molecule type" value="Genomic_DNA"/>
</dbReference>
<dbReference type="Proteomes" id="UP000091857">
    <property type="component" value="Chromosome 11"/>
</dbReference>
<gene>
    <name evidence="1" type="ORF">MANES_11G090678v8</name>
</gene>
<organism evidence="1 2">
    <name type="scientific">Manihot esculenta</name>
    <name type="common">Cassava</name>
    <name type="synonym">Jatropha manihot</name>
    <dbReference type="NCBI Taxonomy" id="3983"/>
    <lineage>
        <taxon>Eukaryota</taxon>
        <taxon>Viridiplantae</taxon>
        <taxon>Streptophyta</taxon>
        <taxon>Embryophyta</taxon>
        <taxon>Tracheophyta</taxon>
        <taxon>Spermatophyta</taxon>
        <taxon>Magnoliopsida</taxon>
        <taxon>eudicotyledons</taxon>
        <taxon>Gunneridae</taxon>
        <taxon>Pentapetalae</taxon>
        <taxon>rosids</taxon>
        <taxon>fabids</taxon>
        <taxon>Malpighiales</taxon>
        <taxon>Euphorbiaceae</taxon>
        <taxon>Crotonoideae</taxon>
        <taxon>Manihoteae</taxon>
        <taxon>Manihot</taxon>
    </lineage>
</organism>
<evidence type="ECO:0000313" key="1">
    <source>
        <dbReference type="EMBL" id="KAG8644019.1"/>
    </source>
</evidence>
<reference evidence="2" key="1">
    <citation type="journal article" date="2016" name="Nat. Biotechnol.">
        <title>Sequencing wild and cultivated cassava and related species reveals extensive interspecific hybridization and genetic diversity.</title>
        <authorList>
            <person name="Bredeson J.V."/>
            <person name="Lyons J.B."/>
            <person name="Prochnik S.E."/>
            <person name="Wu G.A."/>
            <person name="Ha C.M."/>
            <person name="Edsinger-Gonzales E."/>
            <person name="Grimwood J."/>
            <person name="Schmutz J."/>
            <person name="Rabbi I.Y."/>
            <person name="Egesi C."/>
            <person name="Nauluvula P."/>
            <person name="Lebot V."/>
            <person name="Ndunguru J."/>
            <person name="Mkamilo G."/>
            <person name="Bart R.S."/>
            <person name="Setter T.L."/>
            <person name="Gleadow R.M."/>
            <person name="Kulakow P."/>
            <person name="Ferguson M.E."/>
            <person name="Rounsley S."/>
            <person name="Rokhsar D.S."/>
        </authorList>
    </citation>
    <scope>NUCLEOTIDE SEQUENCE [LARGE SCALE GENOMIC DNA]</scope>
    <source>
        <strain evidence="2">cv. AM560-2</strain>
    </source>
</reference>
<comment type="caution">
    <text evidence="1">The sequence shown here is derived from an EMBL/GenBank/DDBJ whole genome shotgun (WGS) entry which is preliminary data.</text>
</comment>
<sequence>MEELVMAMNSRLNVSEEGFVNRNRGPLGQGGAGEVGELVIPKLAKLDFPRFDGTEDPTLWICGADQFYEFKGTGPHDQVRLAAYHLEKDAQLWYQCCKNLGHFVTWDGMEAGLLERFAVTEDVDFFSELYLTQFKFYYFYPIFSTETTADYQTQFERFHHTMYGTLTDQQEAECFISGLKDGLQADVRIQNP</sequence>
<accession>A0ACB7GVT7</accession>
<protein>
    <submittedName>
        <fullName evidence="1">Uncharacterized protein</fullName>
    </submittedName>
</protein>
<keyword evidence="2" id="KW-1185">Reference proteome</keyword>
<evidence type="ECO:0000313" key="2">
    <source>
        <dbReference type="Proteomes" id="UP000091857"/>
    </source>
</evidence>